<reference evidence="1 2" key="1">
    <citation type="submission" date="2019-03" db="EMBL/GenBank/DDBJ databases">
        <title>An improved genome assembly of the fluke Schistosoma japonicum.</title>
        <authorList>
            <person name="Hu W."/>
            <person name="Luo F."/>
            <person name="Yin M."/>
            <person name="Mo X."/>
            <person name="Sun C."/>
            <person name="Wu Q."/>
            <person name="Zhu B."/>
            <person name="Xiang M."/>
            <person name="Wang J."/>
            <person name="Wang Y."/>
            <person name="Zhang T."/>
            <person name="Xu B."/>
            <person name="Zheng H."/>
            <person name="Feng Z."/>
        </authorList>
    </citation>
    <scope>NUCLEOTIDE SEQUENCE [LARGE SCALE GENOMIC DNA]</scope>
    <source>
        <strain evidence="1">HuSjv2</strain>
        <tissue evidence="1">Worms</tissue>
    </source>
</reference>
<protein>
    <submittedName>
        <fullName evidence="1">Uncharacterized protein</fullName>
    </submittedName>
</protein>
<accession>A0A4Z2D2R0</accession>
<gene>
    <name evidence="1" type="ORF">EWB00_005069</name>
</gene>
<keyword evidence="2" id="KW-1185">Reference proteome</keyword>
<proteinExistence type="predicted"/>
<name>A0A4Z2D2R0_SCHJA</name>
<evidence type="ECO:0000313" key="1">
    <source>
        <dbReference type="EMBL" id="TNN10803.1"/>
    </source>
</evidence>
<comment type="caution">
    <text evidence="1">The sequence shown here is derived from an EMBL/GenBank/DDBJ whole genome shotgun (WGS) entry which is preliminary data.</text>
</comment>
<dbReference type="Proteomes" id="UP000311919">
    <property type="component" value="Unassembled WGS sequence"/>
</dbReference>
<dbReference type="OrthoDB" id="6239978at2759"/>
<dbReference type="AlphaFoldDB" id="A0A4Z2D2R0"/>
<dbReference type="EMBL" id="SKCS01000338">
    <property type="protein sequence ID" value="TNN10803.1"/>
    <property type="molecule type" value="Genomic_DNA"/>
</dbReference>
<organism evidence="1 2">
    <name type="scientific">Schistosoma japonicum</name>
    <name type="common">Blood fluke</name>
    <dbReference type="NCBI Taxonomy" id="6182"/>
    <lineage>
        <taxon>Eukaryota</taxon>
        <taxon>Metazoa</taxon>
        <taxon>Spiralia</taxon>
        <taxon>Lophotrochozoa</taxon>
        <taxon>Platyhelminthes</taxon>
        <taxon>Trematoda</taxon>
        <taxon>Digenea</taxon>
        <taxon>Strigeidida</taxon>
        <taxon>Schistosomatoidea</taxon>
        <taxon>Schistosomatidae</taxon>
        <taxon>Schistosoma</taxon>
    </lineage>
</organism>
<sequence>MDTSMEDLFSDFDKSTLLIEADTKKNNTEKRDLVVFTTETIGNEMIQIEGVYQASTQSLCLNIKLHQNSLSIGCINLEIPCHQYPASSTYVSDMKKILPIQICTLCDKNYFVSITTCSQHNKSVVFDDLSSTSPSSSSIFACSKQFISILCDNSTPDLIRLCGFPNGIIYAIWFSTITKQLNCSVVAPLSCCKPIIAWGFIRNPAPTTTGTTVPSVNDLLIGLTKDGEGIGVWYDSLDEEVCNKKDLNITEFNLPQPPDPITKCHPQGSWLHVITQSGYLMSIHFSLQLKQFTDECNNQMKSKKLNLICQPTNFPRLPIHLSPVTNIEQWIKSCPKWRNLNVYDFARLADGHLGSVDSHGCKTRLVDLLSKPENLSELDVSYTEQQLNQTFMNLIKTKHQMKIYLACLLLLNRISRLMNTDETESSHFPLDCKVYLTHPTSYELENKSPLELIVDITVSGTTTIGDGYQENGIDELLHSDLTKINLNYLTHIILFPSYLSKTNQNCIISDYLKEYLYIVVTIEVVNRSDCELLSTSKSSPSSNKEEFFCESDNHMVSNHSVVYTHKELWFDFSTNINNSKTRRCIIPSNWLHILDPSEMNHDASTSQQLINNINLDGIQVYVKLEFQSPILPYICFNQFSQQEQQAFLNVKNFDRSPISVTITHCSFDCIHLLYPIKSNNSTSKNIKNENSMELVLYMMPTMHINISDSVFQSILSDIFKNTSSCSKNHEDFLKLIISSHNGRQFYSCLTCQSVKFQWSVNLDLYQLANNDNDEETNKVTCNSNHKTWCFTISSICLKTLWFIYNAVELRQKISQKTNPMESFKPPTVEELRLECSILKKLLTSLRNIQSNNNGSSNDKFFTEKLLLSEPKYMANYLLDSYSVIRKTMSSRLFCQ</sequence>
<evidence type="ECO:0000313" key="2">
    <source>
        <dbReference type="Proteomes" id="UP000311919"/>
    </source>
</evidence>